<name>A0A444W8X9_9FLAO</name>
<dbReference type="EMBL" id="JUIW01000007">
    <property type="protein sequence ID" value="RYJ42324.1"/>
    <property type="molecule type" value="Genomic_DNA"/>
</dbReference>
<feature type="domain" description="DUF6265" evidence="1">
    <location>
        <begin position="46"/>
        <end position="155"/>
    </location>
</feature>
<gene>
    <name evidence="2" type="ORF">NU09_2110</name>
</gene>
<dbReference type="InterPro" id="IPR046232">
    <property type="entry name" value="DUF6265"/>
</dbReference>
<comment type="caution">
    <text evidence="2">The sequence shown here is derived from an EMBL/GenBank/DDBJ whole genome shotgun (WGS) entry which is preliminary data.</text>
</comment>
<proteinExistence type="predicted"/>
<dbReference type="RefSeq" id="WP_129751240.1">
    <property type="nucleotide sequence ID" value="NZ_JUIW01000007.1"/>
</dbReference>
<keyword evidence="3" id="KW-1185">Reference proteome</keyword>
<evidence type="ECO:0000313" key="2">
    <source>
        <dbReference type="EMBL" id="RYJ42324.1"/>
    </source>
</evidence>
<reference evidence="2 3" key="1">
    <citation type="submission" date="2014-12" db="EMBL/GenBank/DDBJ databases">
        <title>Genome sequence of Flavobacterium beibuense RSKm HC5.</title>
        <authorList>
            <person name="Kim J.F."/>
            <person name="Song J.Y."/>
            <person name="Kwak M.-J."/>
            <person name="Lee S.-W."/>
        </authorList>
    </citation>
    <scope>NUCLEOTIDE SEQUENCE [LARGE SCALE GENOMIC DNA]</scope>
    <source>
        <strain evidence="2 3">RSKm HC5</strain>
    </source>
</reference>
<dbReference type="PROSITE" id="PS51257">
    <property type="entry name" value="PROKAR_LIPOPROTEIN"/>
    <property type="match status" value="1"/>
</dbReference>
<evidence type="ECO:0000259" key="1">
    <source>
        <dbReference type="Pfam" id="PF19780"/>
    </source>
</evidence>
<protein>
    <recommendedName>
        <fullName evidence="1">DUF6265 domain-containing protein</fullName>
    </recommendedName>
</protein>
<accession>A0A444W8X9</accession>
<organism evidence="2 3">
    <name type="scientific">Flavobacterium beibuense</name>
    <dbReference type="NCBI Taxonomy" id="657326"/>
    <lineage>
        <taxon>Bacteria</taxon>
        <taxon>Pseudomonadati</taxon>
        <taxon>Bacteroidota</taxon>
        <taxon>Flavobacteriia</taxon>
        <taxon>Flavobacteriales</taxon>
        <taxon>Flavobacteriaceae</taxon>
        <taxon>Flavobacterium</taxon>
    </lineage>
</organism>
<dbReference type="Proteomes" id="UP000289775">
    <property type="component" value="Unassembled WGS sequence"/>
</dbReference>
<sequence length="173" mass="19336">MKRKITLLFAIALGCIAFSCKKETTQNAEAIPVTQAKTYNELEKASWLLGEWGSVSEEGELTERWKKENDSVYKGESYFVINSKDTVFAEKADLVEANGKLTYIVTVPGQNNEQPVGFEMTAATDAQIVFENPAHDYPNKIVYNKISADSLMAEIFGTKNGKPATEQFPLQRR</sequence>
<dbReference type="OrthoDB" id="5382295at2"/>
<dbReference type="Pfam" id="PF19780">
    <property type="entry name" value="DUF6265"/>
    <property type="match status" value="1"/>
</dbReference>
<dbReference type="AlphaFoldDB" id="A0A444W8X9"/>
<evidence type="ECO:0000313" key="3">
    <source>
        <dbReference type="Proteomes" id="UP000289775"/>
    </source>
</evidence>